<accession>A0AC61RJZ6</accession>
<comment type="caution">
    <text evidence="1">The sequence shown here is derived from an EMBL/GenBank/DDBJ whole genome shotgun (WGS) entry which is preliminary data.</text>
</comment>
<protein>
    <submittedName>
        <fullName evidence="1">Uncharacterized protein</fullName>
    </submittedName>
</protein>
<sequence>MATIRSLNQTARIIDGRSHRCENCPLHPCSEIQFKVCSNAFIEGFRKGVKWEKEQRKRKDK</sequence>
<evidence type="ECO:0000313" key="1">
    <source>
        <dbReference type="EMBL" id="TGY80997.1"/>
    </source>
</evidence>
<gene>
    <name evidence="1" type="ORF">E5331_01040</name>
</gene>
<dbReference type="Proteomes" id="UP000306319">
    <property type="component" value="Unassembled WGS sequence"/>
</dbReference>
<evidence type="ECO:0000313" key="2">
    <source>
        <dbReference type="Proteomes" id="UP000306319"/>
    </source>
</evidence>
<reference evidence="1" key="1">
    <citation type="submission" date="2019-04" db="EMBL/GenBank/DDBJ databases">
        <title>Microbes associate with the intestines of laboratory mice.</title>
        <authorList>
            <person name="Navarre W."/>
            <person name="Wong E."/>
            <person name="Huang K."/>
            <person name="Tropini C."/>
            <person name="Ng K."/>
            <person name="Yu B."/>
        </authorList>
    </citation>
    <scope>NUCLEOTIDE SEQUENCE</scope>
    <source>
        <strain evidence="1">NM04_E33</strain>
    </source>
</reference>
<organism evidence="1 2">
    <name type="scientific">Lepagella muris</name>
    <dbReference type="NCBI Taxonomy" id="3032870"/>
    <lineage>
        <taxon>Bacteria</taxon>
        <taxon>Pseudomonadati</taxon>
        <taxon>Bacteroidota</taxon>
        <taxon>Bacteroidia</taxon>
        <taxon>Bacteroidales</taxon>
        <taxon>Muribaculaceae</taxon>
        <taxon>Lepagella</taxon>
    </lineage>
</organism>
<keyword evidence="2" id="KW-1185">Reference proteome</keyword>
<proteinExistence type="predicted"/>
<name>A0AC61RJZ6_9BACT</name>
<dbReference type="EMBL" id="SRYB01000001">
    <property type="protein sequence ID" value="TGY80997.1"/>
    <property type="molecule type" value="Genomic_DNA"/>
</dbReference>